<keyword evidence="2" id="KW-1185">Reference proteome</keyword>
<accession>A0ACB7GV53</accession>
<reference evidence="2" key="1">
    <citation type="journal article" date="2016" name="Nat. Biotechnol.">
        <title>Sequencing wild and cultivated cassava and related species reveals extensive interspecific hybridization and genetic diversity.</title>
        <authorList>
            <person name="Bredeson J.V."/>
            <person name="Lyons J.B."/>
            <person name="Prochnik S.E."/>
            <person name="Wu G.A."/>
            <person name="Ha C.M."/>
            <person name="Edsinger-Gonzales E."/>
            <person name="Grimwood J."/>
            <person name="Schmutz J."/>
            <person name="Rabbi I.Y."/>
            <person name="Egesi C."/>
            <person name="Nauluvula P."/>
            <person name="Lebot V."/>
            <person name="Ndunguru J."/>
            <person name="Mkamilo G."/>
            <person name="Bart R.S."/>
            <person name="Setter T.L."/>
            <person name="Gleadow R.M."/>
            <person name="Kulakow P."/>
            <person name="Ferguson M.E."/>
            <person name="Rounsley S."/>
            <person name="Rokhsar D.S."/>
        </authorList>
    </citation>
    <scope>NUCLEOTIDE SEQUENCE [LARGE SCALE GENOMIC DNA]</scope>
    <source>
        <strain evidence="2">cv. AM560-2</strain>
    </source>
</reference>
<name>A0ACB7GV53_MANES</name>
<proteinExistence type="predicted"/>
<dbReference type="EMBL" id="CM004397">
    <property type="protein sequence ID" value="KAG8643794.1"/>
    <property type="molecule type" value="Genomic_DNA"/>
</dbReference>
<evidence type="ECO:0000313" key="1">
    <source>
        <dbReference type="EMBL" id="KAG8643794.1"/>
    </source>
</evidence>
<sequence length="84" mass="9515">MLYFGTAPIRVLHFCRPMSDLCYAAFFALNFLLSYLCSTVTLFDPDLFMVHESMAWGLCDGACVGQSVWIESFCFLVLFGFLGF</sequence>
<gene>
    <name evidence="1" type="ORF">MANES_11G066950v8</name>
</gene>
<organism evidence="1 2">
    <name type="scientific">Manihot esculenta</name>
    <name type="common">Cassava</name>
    <name type="synonym">Jatropha manihot</name>
    <dbReference type="NCBI Taxonomy" id="3983"/>
    <lineage>
        <taxon>Eukaryota</taxon>
        <taxon>Viridiplantae</taxon>
        <taxon>Streptophyta</taxon>
        <taxon>Embryophyta</taxon>
        <taxon>Tracheophyta</taxon>
        <taxon>Spermatophyta</taxon>
        <taxon>Magnoliopsida</taxon>
        <taxon>eudicotyledons</taxon>
        <taxon>Gunneridae</taxon>
        <taxon>Pentapetalae</taxon>
        <taxon>rosids</taxon>
        <taxon>fabids</taxon>
        <taxon>Malpighiales</taxon>
        <taxon>Euphorbiaceae</taxon>
        <taxon>Crotonoideae</taxon>
        <taxon>Manihoteae</taxon>
        <taxon>Manihot</taxon>
    </lineage>
</organism>
<comment type="caution">
    <text evidence="1">The sequence shown here is derived from an EMBL/GenBank/DDBJ whole genome shotgun (WGS) entry which is preliminary data.</text>
</comment>
<protein>
    <submittedName>
        <fullName evidence="1">Uncharacterized protein</fullName>
    </submittedName>
</protein>
<dbReference type="Proteomes" id="UP000091857">
    <property type="component" value="Chromosome 11"/>
</dbReference>
<evidence type="ECO:0000313" key="2">
    <source>
        <dbReference type="Proteomes" id="UP000091857"/>
    </source>
</evidence>